<feature type="compositionally biased region" description="Low complexity" evidence="2">
    <location>
        <begin position="181"/>
        <end position="195"/>
    </location>
</feature>
<evidence type="ECO:0000259" key="3">
    <source>
        <dbReference type="PROSITE" id="PS50158"/>
    </source>
</evidence>
<feature type="region of interest" description="Disordered" evidence="2">
    <location>
        <begin position="133"/>
        <end position="201"/>
    </location>
</feature>
<keyword evidence="1" id="KW-0862">Zinc</keyword>
<feature type="compositionally biased region" description="Acidic residues" evidence="2">
    <location>
        <begin position="296"/>
        <end position="312"/>
    </location>
</feature>
<dbReference type="Gramene" id="GBG63076">
    <property type="protein sequence ID" value="GBG63076"/>
    <property type="gene ID" value="CBR_g36561"/>
</dbReference>
<gene>
    <name evidence="4" type="ORF">CBR_g36561</name>
</gene>
<feature type="compositionally biased region" description="Basic and acidic residues" evidence="2">
    <location>
        <begin position="476"/>
        <end position="485"/>
    </location>
</feature>
<dbReference type="OrthoDB" id="1936950at2759"/>
<dbReference type="InterPro" id="IPR001878">
    <property type="entry name" value="Znf_CCHC"/>
</dbReference>
<dbReference type="PROSITE" id="PS50158">
    <property type="entry name" value="ZF_CCHC"/>
    <property type="match status" value="2"/>
</dbReference>
<feature type="region of interest" description="Disordered" evidence="2">
    <location>
        <begin position="214"/>
        <end position="341"/>
    </location>
</feature>
<feature type="compositionally biased region" description="Basic and acidic residues" evidence="2">
    <location>
        <begin position="228"/>
        <end position="251"/>
    </location>
</feature>
<comment type="caution">
    <text evidence="4">The sequence shown here is derived from an EMBL/GenBank/DDBJ whole genome shotgun (WGS) entry which is preliminary data.</text>
</comment>
<feature type="compositionally biased region" description="Polar residues" evidence="2">
    <location>
        <begin position="524"/>
        <end position="537"/>
    </location>
</feature>
<evidence type="ECO:0000256" key="2">
    <source>
        <dbReference type="SAM" id="MobiDB-lite"/>
    </source>
</evidence>
<dbReference type="EMBL" id="BFEA01000035">
    <property type="protein sequence ID" value="GBG63076.1"/>
    <property type="molecule type" value="Genomic_DNA"/>
</dbReference>
<sequence>MAWECAEGLTCMRCGEVGHLQRNCKNVSCHKCGQKGHISKYCTDPFVKAVEVEREEHRQLILAVRSGGLLGVAIGAGPGAARAFPGISNAPGLTIGQVPGGTGPWDGLGRGRGGGGIGGRSSWAVSRGRGFPVAAGVGGNTAGRGPPGGRWNSHSAPGRGERRAGDSTSTNKQGGGASDVSPSAPLASWAPSPLAQNSASQKALVAQRVRVVEKRAKRKHGEGGDAEGAERCRKREGCGEGTETGKDEEHQAGVMQERGEVAGASLRMEGGGDADGKVASDTRGPSLWEGLVAYGSDDDDDDDDDDDVDDDCDASRGELGDAVGGHSRDNDGSAEQNGKVQDDMNAGVCLKFCIGGNDATPATSRGPPELDAEWTPVNCVHEHEEPIGEAITGDRQIEREDLLGAAKEIQSPGTRSFGNERGVDVSPACAIRTNEGSACLRESTSAEVNSPPREDVDGKIAGEDLQPEALSANDSPCEKDARTVPEDEDTVSPDNPVKSGHDGADCRLGGVLVRSKKEAPPSSHCPSLNGQINGDAS</sequence>
<keyword evidence="1" id="KW-0479">Metal-binding</keyword>
<protein>
    <recommendedName>
        <fullName evidence="3">CCHC-type domain-containing protein</fullName>
    </recommendedName>
</protein>
<feature type="domain" description="CCHC-type" evidence="3">
    <location>
        <begin position="29"/>
        <end position="44"/>
    </location>
</feature>
<dbReference type="GO" id="GO:0003676">
    <property type="term" value="F:nucleic acid binding"/>
    <property type="evidence" value="ECO:0007669"/>
    <property type="project" value="InterPro"/>
</dbReference>
<accession>A0A388JZ70</accession>
<proteinExistence type="predicted"/>
<reference evidence="4 5" key="1">
    <citation type="journal article" date="2018" name="Cell">
        <title>The Chara Genome: Secondary Complexity and Implications for Plant Terrestrialization.</title>
        <authorList>
            <person name="Nishiyama T."/>
            <person name="Sakayama H."/>
            <person name="Vries J.D."/>
            <person name="Buschmann H."/>
            <person name="Saint-Marcoux D."/>
            <person name="Ullrich K.K."/>
            <person name="Haas F.B."/>
            <person name="Vanderstraeten L."/>
            <person name="Becker D."/>
            <person name="Lang D."/>
            <person name="Vosolsobe S."/>
            <person name="Rombauts S."/>
            <person name="Wilhelmsson P.K.I."/>
            <person name="Janitza P."/>
            <person name="Kern R."/>
            <person name="Heyl A."/>
            <person name="Rumpler F."/>
            <person name="Villalobos L.I.A.C."/>
            <person name="Clay J.M."/>
            <person name="Skokan R."/>
            <person name="Toyoda A."/>
            <person name="Suzuki Y."/>
            <person name="Kagoshima H."/>
            <person name="Schijlen E."/>
            <person name="Tajeshwar N."/>
            <person name="Catarino B."/>
            <person name="Hetherington A.J."/>
            <person name="Saltykova A."/>
            <person name="Bonnot C."/>
            <person name="Breuninger H."/>
            <person name="Symeonidi A."/>
            <person name="Radhakrishnan G.V."/>
            <person name="Van Nieuwerburgh F."/>
            <person name="Deforce D."/>
            <person name="Chang C."/>
            <person name="Karol K.G."/>
            <person name="Hedrich R."/>
            <person name="Ulvskov P."/>
            <person name="Glockner G."/>
            <person name="Delwiche C.F."/>
            <person name="Petrasek J."/>
            <person name="Van de Peer Y."/>
            <person name="Friml J."/>
            <person name="Beilby M."/>
            <person name="Dolan L."/>
            <person name="Kohara Y."/>
            <person name="Sugano S."/>
            <person name="Fujiyama A."/>
            <person name="Delaux P.-M."/>
            <person name="Quint M."/>
            <person name="TheiBen G."/>
            <person name="Hagemann M."/>
            <person name="Harholt J."/>
            <person name="Dunand C."/>
            <person name="Zachgo S."/>
            <person name="Langdale J."/>
            <person name="Maumus F."/>
            <person name="Straeten D.V.D."/>
            <person name="Gould S.B."/>
            <person name="Rensing S.A."/>
        </authorList>
    </citation>
    <scope>NUCLEOTIDE SEQUENCE [LARGE SCALE GENOMIC DNA]</scope>
    <source>
        <strain evidence="4 5">S276</strain>
    </source>
</reference>
<dbReference type="Proteomes" id="UP000265515">
    <property type="component" value="Unassembled WGS sequence"/>
</dbReference>
<dbReference type="SUPFAM" id="SSF57756">
    <property type="entry name" value="Retrovirus zinc finger-like domains"/>
    <property type="match status" value="1"/>
</dbReference>
<feature type="domain" description="CCHC-type" evidence="3">
    <location>
        <begin position="11"/>
        <end position="26"/>
    </location>
</feature>
<dbReference type="GO" id="GO:0008270">
    <property type="term" value="F:zinc ion binding"/>
    <property type="evidence" value="ECO:0007669"/>
    <property type="project" value="UniProtKB-KW"/>
</dbReference>
<organism evidence="4 5">
    <name type="scientific">Chara braunii</name>
    <name type="common">Braun's stonewort</name>
    <dbReference type="NCBI Taxonomy" id="69332"/>
    <lineage>
        <taxon>Eukaryota</taxon>
        <taxon>Viridiplantae</taxon>
        <taxon>Streptophyta</taxon>
        <taxon>Charophyceae</taxon>
        <taxon>Charales</taxon>
        <taxon>Characeae</taxon>
        <taxon>Chara</taxon>
    </lineage>
</organism>
<dbReference type="Pfam" id="PF00098">
    <property type="entry name" value="zf-CCHC"/>
    <property type="match status" value="2"/>
</dbReference>
<feature type="compositionally biased region" description="Basic and acidic residues" evidence="2">
    <location>
        <begin position="452"/>
        <end position="462"/>
    </location>
</feature>
<name>A0A388JZ70_CHABU</name>
<dbReference type="AlphaFoldDB" id="A0A388JZ70"/>
<keyword evidence="5" id="KW-1185">Reference proteome</keyword>
<dbReference type="InterPro" id="IPR036875">
    <property type="entry name" value="Znf_CCHC_sf"/>
</dbReference>
<feature type="region of interest" description="Disordered" evidence="2">
    <location>
        <begin position="440"/>
        <end position="537"/>
    </location>
</feature>
<evidence type="ECO:0000256" key="1">
    <source>
        <dbReference type="PROSITE-ProRule" id="PRU00047"/>
    </source>
</evidence>
<evidence type="ECO:0000313" key="4">
    <source>
        <dbReference type="EMBL" id="GBG63076.1"/>
    </source>
</evidence>
<keyword evidence="1" id="KW-0863">Zinc-finger</keyword>
<dbReference type="Gene3D" id="4.10.60.10">
    <property type="entry name" value="Zinc finger, CCHC-type"/>
    <property type="match status" value="1"/>
</dbReference>
<dbReference type="SMART" id="SM00343">
    <property type="entry name" value="ZnF_C2HC"/>
    <property type="match status" value="2"/>
</dbReference>
<feature type="compositionally biased region" description="Gly residues" evidence="2">
    <location>
        <begin position="136"/>
        <end position="148"/>
    </location>
</feature>
<evidence type="ECO:0000313" key="5">
    <source>
        <dbReference type="Proteomes" id="UP000265515"/>
    </source>
</evidence>